<dbReference type="InterPro" id="IPR021683">
    <property type="entry name" value="DUF3267"/>
</dbReference>
<reference evidence="2" key="1">
    <citation type="submission" date="2016-01" db="EMBL/GenBank/DDBJ databases">
        <title>Complete genome of Planococcus rifietoensis type strain M8.</title>
        <authorList>
            <person name="See-Too W.S."/>
        </authorList>
    </citation>
    <scope>NUCLEOTIDE SEQUENCE [LARGE SCALE GENOMIC DNA]</scope>
    <source>
        <strain evidence="2">M8</strain>
    </source>
</reference>
<feature type="transmembrane region" description="Helical" evidence="1">
    <location>
        <begin position="134"/>
        <end position="151"/>
    </location>
</feature>
<evidence type="ECO:0000256" key="1">
    <source>
        <dbReference type="SAM" id="Phobius"/>
    </source>
</evidence>
<keyword evidence="1" id="KW-0472">Membrane</keyword>
<feature type="transmembrane region" description="Helical" evidence="1">
    <location>
        <begin position="108"/>
        <end position="128"/>
    </location>
</feature>
<keyword evidence="3" id="KW-1185">Reference proteome</keyword>
<dbReference type="STRING" id="200991.AUC31_10385"/>
<feature type="transmembrane region" description="Helical" evidence="1">
    <location>
        <begin position="43"/>
        <end position="62"/>
    </location>
</feature>
<evidence type="ECO:0008006" key="4">
    <source>
        <dbReference type="Google" id="ProtNLM"/>
    </source>
</evidence>
<keyword evidence="1" id="KW-1133">Transmembrane helix</keyword>
<name>A0A0U2XSG1_9BACL</name>
<keyword evidence="1" id="KW-0812">Transmembrane</keyword>
<dbReference type="RefSeq" id="WP_058382279.1">
    <property type="nucleotide sequence ID" value="NZ_CP013659.2"/>
</dbReference>
<sequence length="183" mass="20693">MEPHKVIDLNLEEIAPKALWFNIVLVVAFALAYQLFREPLSFGFSLFGILYFFGGYALLIVLHELFHLIGFVVFGKVSISSLQYGLNLKLGIAYATSDRPVKNRATRAVLLLPFWMTAVLPTVIGFWIGDQVLVLLGAMLTAGAFGDFLMYRELRKEPNEAWILDDPKLPRLHVYSSYPPLDE</sequence>
<evidence type="ECO:0000313" key="2">
    <source>
        <dbReference type="EMBL" id="ALS75576.1"/>
    </source>
</evidence>
<accession>A0A0U2XSG1</accession>
<proteinExistence type="predicted"/>
<dbReference type="AlphaFoldDB" id="A0A0U2XSG1"/>
<organism evidence="2 3">
    <name type="scientific">Planococcus rifietoensis</name>
    <dbReference type="NCBI Taxonomy" id="200991"/>
    <lineage>
        <taxon>Bacteria</taxon>
        <taxon>Bacillati</taxon>
        <taxon>Bacillota</taxon>
        <taxon>Bacilli</taxon>
        <taxon>Bacillales</taxon>
        <taxon>Caryophanaceae</taxon>
        <taxon>Planococcus</taxon>
    </lineage>
</organism>
<dbReference type="Proteomes" id="UP000067683">
    <property type="component" value="Chromosome"/>
</dbReference>
<evidence type="ECO:0000313" key="3">
    <source>
        <dbReference type="Proteomes" id="UP000067683"/>
    </source>
</evidence>
<feature type="transmembrane region" description="Helical" evidence="1">
    <location>
        <begin position="18"/>
        <end position="36"/>
    </location>
</feature>
<feature type="transmembrane region" description="Helical" evidence="1">
    <location>
        <begin position="68"/>
        <end position="87"/>
    </location>
</feature>
<dbReference type="Pfam" id="PF11667">
    <property type="entry name" value="DUF3267"/>
    <property type="match status" value="1"/>
</dbReference>
<dbReference type="KEGG" id="prt:AUC31_10385"/>
<dbReference type="EMBL" id="CP013659">
    <property type="protein sequence ID" value="ALS75576.1"/>
    <property type="molecule type" value="Genomic_DNA"/>
</dbReference>
<dbReference type="OrthoDB" id="9789112at2"/>
<gene>
    <name evidence="2" type="ORF">AUC31_10385</name>
</gene>
<protein>
    <recommendedName>
        <fullName evidence="4">Diaminopimelate epimerase</fullName>
    </recommendedName>
</protein>